<reference evidence="6" key="2">
    <citation type="submission" date="2013-12" db="EMBL/GenBank/DDBJ databases">
        <authorList>
            <person name="Yu Y."/>
            <person name="Lee S."/>
            <person name="de Baynast K."/>
            <person name="Wissotski M."/>
            <person name="Liu L."/>
            <person name="Talag J."/>
            <person name="Goicoechea J."/>
            <person name="Angelova A."/>
            <person name="Jetty R."/>
            <person name="Kudrna D."/>
            <person name="Golser W."/>
            <person name="Rivera L."/>
            <person name="Zhang J."/>
            <person name="Wing R."/>
        </authorList>
    </citation>
    <scope>NUCLEOTIDE SEQUENCE</scope>
</reference>
<evidence type="ECO:0008006" key="7">
    <source>
        <dbReference type="Google" id="ProtNLM"/>
    </source>
</evidence>
<keyword evidence="6" id="KW-1185">Reference proteome</keyword>
<evidence type="ECO:0000313" key="6">
    <source>
        <dbReference type="Proteomes" id="UP000032180"/>
    </source>
</evidence>
<dbReference type="CDD" id="cd05356">
    <property type="entry name" value="17beta-HSD1_like_SDR_c"/>
    <property type="match status" value="1"/>
</dbReference>
<dbReference type="PANTHER" id="PTHR43899">
    <property type="entry name" value="RH59310P"/>
    <property type="match status" value="1"/>
</dbReference>
<name>A0A0D9WPJ6_9ORYZ</name>
<dbReference type="InterPro" id="IPR020904">
    <property type="entry name" value="Sc_DH/Rdtase_CS"/>
</dbReference>
<dbReference type="InterPro" id="IPR036291">
    <property type="entry name" value="NAD(P)-bd_dom_sf"/>
</dbReference>
<evidence type="ECO:0000256" key="1">
    <source>
        <dbReference type="ARBA" id="ARBA00004240"/>
    </source>
</evidence>
<dbReference type="GO" id="GO:0005783">
    <property type="term" value="C:endoplasmic reticulum"/>
    <property type="evidence" value="ECO:0007669"/>
    <property type="project" value="UniProtKB-SubCell"/>
</dbReference>
<evidence type="ECO:0000256" key="2">
    <source>
        <dbReference type="ARBA" id="ARBA00023002"/>
    </source>
</evidence>
<evidence type="ECO:0000256" key="3">
    <source>
        <dbReference type="RuleBase" id="RU000363"/>
    </source>
</evidence>
<dbReference type="Gramene" id="LPERR06G10380.2">
    <property type="protein sequence ID" value="LPERR06G10380.2"/>
    <property type="gene ID" value="LPERR06G10380"/>
</dbReference>
<dbReference type="Pfam" id="PF00106">
    <property type="entry name" value="adh_short"/>
    <property type="match status" value="1"/>
</dbReference>
<accession>A0A0D9WPJ6</accession>
<dbReference type="SUPFAM" id="SSF51735">
    <property type="entry name" value="NAD(P)-binding Rossmann-fold domains"/>
    <property type="match status" value="1"/>
</dbReference>
<dbReference type="Gene3D" id="3.40.50.720">
    <property type="entry name" value="NAD(P)-binding Rossmann-like Domain"/>
    <property type="match status" value="1"/>
</dbReference>
<dbReference type="InterPro" id="IPR051019">
    <property type="entry name" value="VLCFA-Steroid_DH"/>
</dbReference>
<feature type="region of interest" description="Disordered" evidence="4">
    <location>
        <begin position="309"/>
        <end position="333"/>
    </location>
</feature>
<comment type="similarity">
    <text evidence="3">Belongs to the short-chain dehydrogenases/reductases (SDR) family.</text>
</comment>
<dbReference type="AlphaFoldDB" id="A0A0D9WPJ6"/>
<dbReference type="PRINTS" id="PR00080">
    <property type="entry name" value="SDRFAMILY"/>
</dbReference>
<sequence>MATSIWFVLLASLGAAHVVTTVFRLTSLLSFGLRRPKDLRRRYGSWAVVTGPTTGIGRSMALELAAHGLNIVLVGRDPAKLRDVADAIVRSHAVQTKTVLFDFSLISTVQGEKAMAALREAVEGVDVGVVVNNAGVVRPGAMFLHEADVEALVRMIRVNAVALTEVTAAVLPGMMERGRGAVVNIGSGSSDTLPSFPLYSVYAGTKAYVSVLSRSLSVEYKSKGIDVQCQVPLLVKTNMISDAVKNVFLPLFLVSPEAYAREAVRAIGHGRVCVPSAVHRLQAAWSILPIPEFVVDSYRLRLHLQQRGIKSSRSPHTSQDRLLDYQDVGRKTS</sequence>
<proteinExistence type="inferred from homology"/>
<dbReference type="Proteomes" id="UP000032180">
    <property type="component" value="Chromosome 6"/>
</dbReference>
<dbReference type="EnsemblPlants" id="LPERR06G10380.2">
    <property type="protein sequence ID" value="LPERR06G10380.2"/>
    <property type="gene ID" value="LPERR06G10380"/>
</dbReference>
<reference evidence="5 6" key="1">
    <citation type="submission" date="2012-08" db="EMBL/GenBank/DDBJ databases">
        <title>Oryza genome evolution.</title>
        <authorList>
            <person name="Wing R.A."/>
        </authorList>
    </citation>
    <scope>NUCLEOTIDE SEQUENCE</scope>
</reference>
<protein>
    <recommendedName>
        <fullName evidence="7">Very-long-chain 3-oxoacyl-CoA reductase</fullName>
    </recommendedName>
</protein>
<dbReference type="PIRSF" id="PIRSF000126">
    <property type="entry name" value="11-beta-HSD1"/>
    <property type="match status" value="1"/>
</dbReference>
<feature type="compositionally biased region" description="Basic and acidic residues" evidence="4">
    <location>
        <begin position="318"/>
        <end position="333"/>
    </location>
</feature>
<dbReference type="PROSITE" id="PS00061">
    <property type="entry name" value="ADH_SHORT"/>
    <property type="match status" value="1"/>
</dbReference>
<evidence type="ECO:0000256" key="4">
    <source>
        <dbReference type="SAM" id="MobiDB-lite"/>
    </source>
</evidence>
<keyword evidence="2" id="KW-0560">Oxidoreductase</keyword>
<dbReference type="FunFam" id="3.40.50.720:FF:000438">
    <property type="entry name" value="Os06g0299100 protein"/>
    <property type="match status" value="1"/>
</dbReference>
<dbReference type="PRINTS" id="PR00081">
    <property type="entry name" value="GDHRDH"/>
</dbReference>
<dbReference type="STRING" id="77586.A0A0D9WPJ6"/>
<dbReference type="InterPro" id="IPR002347">
    <property type="entry name" value="SDR_fam"/>
</dbReference>
<evidence type="ECO:0000313" key="5">
    <source>
        <dbReference type="EnsemblPlants" id="LPERR06G10380.2"/>
    </source>
</evidence>
<dbReference type="PANTHER" id="PTHR43899:SF38">
    <property type="entry name" value="OS06G0300200 PROTEIN"/>
    <property type="match status" value="1"/>
</dbReference>
<dbReference type="GO" id="GO:0045703">
    <property type="term" value="F:ketoreductase activity"/>
    <property type="evidence" value="ECO:0007669"/>
    <property type="project" value="TreeGrafter"/>
</dbReference>
<comment type="subcellular location">
    <subcellularLocation>
        <location evidence="1">Endoplasmic reticulum</location>
    </subcellularLocation>
</comment>
<dbReference type="eggNOG" id="ENOG502QRPU">
    <property type="taxonomic scope" value="Eukaryota"/>
</dbReference>
<reference evidence="5" key="3">
    <citation type="submission" date="2015-04" db="UniProtKB">
        <authorList>
            <consortium name="EnsemblPlants"/>
        </authorList>
    </citation>
    <scope>IDENTIFICATION</scope>
</reference>
<organism evidence="5 6">
    <name type="scientific">Leersia perrieri</name>
    <dbReference type="NCBI Taxonomy" id="77586"/>
    <lineage>
        <taxon>Eukaryota</taxon>
        <taxon>Viridiplantae</taxon>
        <taxon>Streptophyta</taxon>
        <taxon>Embryophyta</taxon>
        <taxon>Tracheophyta</taxon>
        <taxon>Spermatophyta</taxon>
        <taxon>Magnoliopsida</taxon>
        <taxon>Liliopsida</taxon>
        <taxon>Poales</taxon>
        <taxon>Poaceae</taxon>
        <taxon>BOP clade</taxon>
        <taxon>Oryzoideae</taxon>
        <taxon>Oryzeae</taxon>
        <taxon>Oryzinae</taxon>
        <taxon>Leersia</taxon>
    </lineage>
</organism>